<accession>A0ABQ0A466</accession>
<evidence type="ECO:0000256" key="1">
    <source>
        <dbReference type="ARBA" id="ARBA00008270"/>
    </source>
</evidence>
<comment type="caution">
    <text evidence="3">The sequence shown here is derived from an EMBL/GenBank/DDBJ whole genome shotgun (WGS) entry which is preliminary data.</text>
</comment>
<dbReference type="Gene3D" id="3.10.310.10">
    <property type="entry name" value="Diaminopimelate Epimerase, Chain A, domain 1"/>
    <property type="match status" value="1"/>
</dbReference>
<evidence type="ECO:0000313" key="3">
    <source>
        <dbReference type="EMBL" id="GAA6166446.1"/>
    </source>
</evidence>
<organism evidence="3 4">
    <name type="scientific">Sessilibacter corallicola</name>
    <dbReference type="NCBI Taxonomy" id="2904075"/>
    <lineage>
        <taxon>Bacteria</taxon>
        <taxon>Pseudomonadati</taxon>
        <taxon>Pseudomonadota</taxon>
        <taxon>Gammaproteobacteria</taxon>
        <taxon>Cellvibrionales</taxon>
        <taxon>Cellvibrionaceae</taxon>
        <taxon>Sessilibacter</taxon>
    </lineage>
</organism>
<dbReference type="Proteomes" id="UP001465153">
    <property type="component" value="Unassembled WGS sequence"/>
</dbReference>
<dbReference type="Pfam" id="PF02567">
    <property type="entry name" value="PhzC-PhzF"/>
    <property type="match status" value="1"/>
</dbReference>
<dbReference type="EMBL" id="BAABWN010000001">
    <property type="protein sequence ID" value="GAA6166446.1"/>
    <property type="molecule type" value="Genomic_DNA"/>
</dbReference>
<reference evidence="3 4" key="1">
    <citation type="submission" date="2024-04" db="EMBL/GenBank/DDBJ databases">
        <title>Draft genome sequence of Sessilibacter corallicola NBRC 116591.</title>
        <authorList>
            <person name="Miyakawa T."/>
            <person name="Kusuya Y."/>
            <person name="Miura T."/>
        </authorList>
    </citation>
    <scope>NUCLEOTIDE SEQUENCE [LARGE SCALE GENOMIC DNA]</scope>
    <source>
        <strain evidence="3 4">KU-00831-HH</strain>
    </source>
</reference>
<keyword evidence="2" id="KW-0413">Isomerase</keyword>
<proteinExistence type="inferred from homology"/>
<comment type="similarity">
    <text evidence="1">Belongs to the PhzF family.</text>
</comment>
<evidence type="ECO:0000313" key="4">
    <source>
        <dbReference type="Proteomes" id="UP001465153"/>
    </source>
</evidence>
<dbReference type="PANTHER" id="PTHR13774:SF17">
    <property type="entry name" value="PHENAZINE BIOSYNTHESIS-LIKE DOMAIN-CONTAINING PROTEIN"/>
    <property type="match status" value="1"/>
</dbReference>
<protein>
    <recommendedName>
        <fullName evidence="5">PhzF family phenazine biosynthesis protein</fullName>
    </recommendedName>
</protein>
<evidence type="ECO:0008006" key="5">
    <source>
        <dbReference type="Google" id="ProtNLM"/>
    </source>
</evidence>
<evidence type="ECO:0000256" key="2">
    <source>
        <dbReference type="ARBA" id="ARBA00023235"/>
    </source>
</evidence>
<dbReference type="PANTHER" id="PTHR13774">
    <property type="entry name" value="PHENAZINE BIOSYNTHESIS PROTEIN"/>
    <property type="match status" value="1"/>
</dbReference>
<dbReference type="SUPFAM" id="SSF54506">
    <property type="entry name" value="Diaminopimelate epimerase-like"/>
    <property type="match status" value="1"/>
</dbReference>
<keyword evidence="4" id="KW-1185">Reference proteome</keyword>
<dbReference type="InterPro" id="IPR003719">
    <property type="entry name" value="Phenazine_PhzF-like"/>
</dbReference>
<sequence>MLSAAYCIKNQIFTSESSTETANATNSNRKNLQLYLSMSNCVSDVTLDDEIIWLEFEEIVCDFQDPPIWLKQLDLPNQPLRYAQTAANNGYCVVQFDDNIDLKRLNAPKETIGQFTQRAIIYTSQSSSDKNTVFFRYFAPQYGNPEDTATGSAIRVLANFWKIKHQRVTLKQLSPNGGLLFAERKNKTIRVGGICRWDGNYYEE</sequence>
<gene>
    <name evidence="3" type="ORF">NBRC116591_02560</name>
</gene>
<name>A0ABQ0A466_9GAMM</name>